<gene>
    <name evidence="2" type="ORF">GCM10023336_35890</name>
</gene>
<keyword evidence="3" id="KW-1185">Reference proteome</keyword>
<reference evidence="3" key="1">
    <citation type="journal article" date="2019" name="Int. J. Syst. Evol. Microbiol.">
        <title>The Global Catalogue of Microorganisms (GCM) 10K type strain sequencing project: providing services to taxonomists for standard genome sequencing and annotation.</title>
        <authorList>
            <consortium name="The Broad Institute Genomics Platform"/>
            <consortium name="The Broad Institute Genome Sequencing Center for Infectious Disease"/>
            <person name="Wu L."/>
            <person name="Ma J."/>
        </authorList>
    </citation>
    <scope>NUCLEOTIDE SEQUENCE [LARGE SCALE GENOMIC DNA]</scope>
    <source>
        <strain evidence="3">JCM 18410</strain>
    </source>
</reference>
<feature type="transmembrane region" description="Helical" evidence="1">
    <location>
        <begin position="75"/>
        <end position="92"/>
    </location>
</feature>
<evidence type="ECO:0000313" key="2">
    <source>
        <dbReference type="EMBL" id="GAA5059786.1"/>
    </source>
</evidence>
<dbReference type="NCBIfam" id="NF046119">
    <property type="entry name" value="memb_SCO4225"/>
    <property type="match status" value="1"/>
</dbReference>
<keyword evidence="1" id="KW-1133">Transmembrane helix</keyword>
<name>A0ABP9KIV9_9ACTN</name>
<evidence type="ECO:0000313" key="3">
    <source>
        <dbReference type="Proteomes" id="UP001500124"/>
    </source>
</evidence>
<protein>
    <recommendedName>
        <fullName evidence="4">DUF2637 domain-containing protein</fullName>
    </recommendedName>
</protein>
<evidence type="ECO:0008006" key="4">
    <source>
        <dbReference type="Google" id="ProtNLM"/>
    </source>
</evidence>
<dbReference type="EMBL" id="BAABKC010000049">
    <property type="protein sequence ID" value="GAA5059786.1"/>
    <property type="molecule type" value="Genomic_DNA"/>
</dbReference>
<feature type="transmembrane region" description="Helical" evidence="1">
    <location>
        <begin position="20"/>
        <end position="38"/>
    </location>
</feature>
<dbReference type="Pfam" id="PF25637">
    <property type="entry name" value="DUF7942"/>
    <property type="match status" value="1"/>
</dbReference>
<comment type="caution">
    <text evidence="2">The sequence shown here is derived from an EMBL/GenBank/DDBJ whole genome shotgun (WGS) entry which is preliminary data.</text>
</comment>
<keyword evidence="1" id="KW-0812">Transmembrane</keyword>
<dbReference type="Proteomes" id="UP001500124">
    <property type="component" value="Unassembled WGS sequence"/>
</dbReference>
<organism evidence="2 3">
    <name type="scientific">Streptomyces similanensis</name>
    <dbReference type="NCBI Taxonomy" id="1274988"/>
    <lineage>
        <taxon>Bacteria</taxon>
        <taxon>Bacillati</taxon>
        <taxon>Actinomycetota</taxon>
        <taxon>Actinomycetes</taxon>
        <taxon>Kitasatosporales</taxon>
        <taxon>Streptomycetaceae</taxon>
        <taxon>Streptomyces</taxon>
    </lineage>
</organism>
<keyword evidence="1" id="KW-0472">Membrane</keyword>
<evidence type="ECO:0000256" key="1">
    <source>
        <dbReference type="SAM" id="Phobius"/>
    </source>
</evidence>
<accession>A0ABP9KIV9</accession>
<sequence>MRGDTRPRPSGPLTRLRAHWLSTAYLVAVAAVCVWAVIDWRLVAHEDASFAAVWPLAVTAPGSLLLLVLPGDSPWAYAACVALGAAVNAWLLHRMAPESGAEESGAEHR</sequence>
<proteinExistence type="predicted"/>
<feature type="transmembrane region" description="Helical" evidence="1">
    <location>
        <begin position="50"/>
        <end position="69"/>
    </location>
</feature>
<dbReference type="InterPro" id="IPR057702">
    <property type="entry name" value="DUF7942"/>
</dbReference>